<organism evidence="1 2">
    <name type="scientific">Phytophthora oleae</name>
    <dbReference type="NCBI Taxonomy" id="2107226"/>
    <lineage>
        <taxon>Eukaryota</taxon>
        <taxon>Sar</taxon>
        <taxon>Stramenopiles</taxon>
        <taxon>Oomycota</taxon>
        <taxon>Peronosporomycetes</taxon>
        <taxon>Peronosporales</taxon>
        <taxon>Peronosporaceae</taxon>
        <taxon>Phytophthora</taxon>
    </lineage>
</organism>
<keyword evidence="2" id="KW-1185">Reference proteome</keyword>
<evidence type="ECO:0000313" key="2">
    <source>
        <dbReference type="Proteomes" id="UP001632037"/>
    </source>
</evidence>
<proteinExistence type="predicted"/>
<reference evidence="1 2" key="1">
    <citation type="submission" date="2024-09" db="EMBL/GenBank/DDBJ databases">
        <title>Genome sequencing and assembly of Phytophthora oleae, isolate VK10A, causative agent of rot of olive drupes.</title>
        <authorList>
            <person name="Conti Taguali S."/>
            <person name="Riolo M."/>
            <person name="La Spada F."/>
            <person name="Cacciola S.O."/>
            <person name="Dionisio G."/>
        </authorList>
    </citation>
    <scope>NUCLEOTIDE SEQUENCE [LARGE SCALE GENOMIC DNA]</scope>
    <source>
        <strain evidence="1 2">VK10A</strain>
    </source>
</reference>
<dbReference type="PANTHER" id="PTHR46586:SF3">
    <property type="entry name" value="ANKYRIN REPEAT-CONTAINING PROTEIN"/>
    <property type="match status" value="1"/>
</dbReference>
<comment type="caution">
    <text evidence="1">The sequence shown here is derived from an EMBL/GenBank/DDBJ whole genome shotgun (WGS) entry which is preliminary data.</text>
</comment>
<dbReference type="EMBL" id="JBIMZQ010000062">
    <property type="protein sequence ID" value="KAL3657648.1"/>
    <property type="molecule type" value="Genomic_DNA"/>
</dbReference>
<dbReference type="SUPFAM" id="SSF48403">
    <property type="entry name" value="Ankyrin repeat"/>
    <property type="match status" value="1"/>
</dbReference>
<dbReference type="Proteomes" id="UP001632037">
    <property type="component" value="Unassembled WGS sequence"/>
</dbReference>
<dbReference type="InterPro" id="IPR036770">
    <property type="entry name" value="Ankyrin_rpt-contain_sf"/>
</dbReference>
<dbReference type="AlphaFoldDB" id="A0ABD3ET92"/>
<name>A0ABD3ET92_9STRA</name>
<gene>
    <name evidence="1" type="ORF">V7S43_017451</name>
</gene>
<protein>
    <submittedName>
        <fullName evidence="1">Uncharacterized protein</fullName>
    </submittedName>
</protein>
<dbReference type="InterPro" id="IPR052050">
    <property type="entry name" value="SecEffector_AnkRepeat"/>
</dbReference>
<dbReference type="Pfam" id="PF13637">
    <property type="entry name" value="Ank_4"/>
    <property type="match status" value="1"/>
</dbReference>
<dbReference type="InterPro" id="IPR002110">
    <property type="entry name" value="Ankyrin_rpt"/>
</dbReference>
<dbReference type="Gene3D" id="1.25.40.20">
    <property type="entry name" value="Ankyrin repeat-containing domain"/>
    <property type="match status" value="1"/>
</dbReference>
<sequence length="648" mass="73260">MVLALRIVSFVVRGRSNVDAAHIESLITRSLLPSPNMSLADAINFNSLELLDWIWVASCTSVDARSPTWTLTNYLRSDPHYYRWQFAEAMKVAIQCGNLQVVKWLFAHFSWCVVPLAAAELAASKGDLDILKFLRDNDAGYLETGAETDRRKQAPPTNGEGGIGVEWYSSTSIVRCALGKDHIDIVWWLYEGAPYNNFKTLHEITKYYLKIGDIEKAEAVLPKSENIIQLMAFCSSSQVIEGVIDRGYYTRREERAAGRALQVLAREGRVDLLQRMVEFYPGPPLHAYYWGEEWGNAMEEACRSGKLPALQFLMDHPNGRRICKNAQRRVSELICLAGRNGDLEMMEFIYGQKAARALDMRYAVATGGHVDVLKWYVERFPAAVQHSAERIITTASKYGQLDILRELHRLDVLSRLRTCSSSTNILEKTDVWWPPGCHALDVAAAHGRLDIVKWLHVHRYERCSTKAMNLAAANGYLDMVQWLHDNREEGCTTKAIDRAAGNGYIHVAEWLYRNRSEGCTTDAIDQAAANGHLDSIKWLYANQLTDGTTKTLTNTITRGHVLTAGWLHAHFPDLVPVDLDFSTSEDSITFEILLFLHFHFPSELTTQVVHQAKGVFSSIYFGTISDAIVVEWLEENYPTQQSRDREHG</sequence>
<evidence type="ECO:0000313" key="1">
    <source>
        <dbReference type="EMBL" id="KAL3657648.1"/>
    </source>
</evidence>
<accession>A0ABD3ET92</accession>
<dbReference type="PANTHER" id="PTHR46586">
    <property type="entry name" value="ANKYRIN REPEAT-CONTAINING PROTEIN"/>
    <property type="match status" value="1"/>
</dbReference>